<evidence type="ECO:0000256" key="1">
    <source>
        <dbReference type="ARBA" id="ARBA00004123"/>
    </source>
</evidence>
<dbReference type="Gene3D" id="3.40.50.10190">
    <property type="entry name" value="BRCT domain"/>
    <property type="match status" value="1"/>
</dbReference>
<evidence type="ECO:0000313" key="10">
    <source>
        <dbReference type="Proteomes" id="UP001430953"/>
    </source>
</evidence>
<dbReference type="SUPFAM" id="SSF49879">
    <property type="entry name" value="SMAD/FHA domain"/>
    <property type="match status" value="1"/>
</dbReference>
<name>A0AAW2FVB8_9HYME</name>
<dbReference type="EMBL" id="JADYXP020000008">
    <property type="protein sequence ID" value="KAL0118117.1"/>
    <property type="molecule type" value="Genomic_DNA"/>
</dbReference>
<evidence type="ECO:0000256" key="5">
    <source>
        <dbReference type="ARBA" id="ARBA00023204"/>
    </source>
</evidence>
<feature type="domain" description="FHA" evidence="8">
    <location>
        <begin position="28"/>
        <end position="75"/>
    </location>
</feature>
<comment type="subcellular location">
    <subcellularLocation>
        <location evidence="2">Chromosome</location>
    </subcellularLocation>
    <subcellularLocation>
        <location evidence="1">Nucleus</location>
    </subcellularLocation>
</comment>
<evidence type="ECO:0000256" key="3">
    <source>
        <dbReference type="ARBA" id="ARBA00022454"/>
    </source>
</evidence>
<reference evidence="9 10" key="1">
    <citation type="submission" date="2023-03" db="EMBL/GenBank/DDBJ databases">
        <title>High recombination rates correlate with genetic variation in Cardiocondyla obscurior ants.</title>
        <authorList>
            <person name="Errbii M."/>
        </authorList>
    </citation>
    <scope>NUCLEOTIDE SEQUENCE [LARGE SCALE GENOMIC DNA]</scope>
    <source>
        <strain evidence="9">Alpha-2009</strain>
        <tissue evidence="9">Whole body</tissue>
    </source>
</reference>
<dbReference type="Gene3D" id="2.60.200.20">
    <property type="match status" value="1"/>
</dbReference>
<evidence type="ECO:0000256" key="6">
    <source>
        <dbReference type="ARBA" id="ARBA00023242"/>
    </source>
</evidence>
<dbReference type="GO" id="GO:0005694">
    <property type="term" value="C:chromosome"/>
    <property type="evidence" value="ECO:0007669"/>
    <property type="project" value="UniProtKB-SubCell"/>
</dbReference>
<dbReference type="InterPro" id="IPR032429">
    <property type="entry name" value="Nibrin_BRCT2"/>
</dbReference>
<proteinExistence type="inferred from homology"/>
<keyword evidence="3" id="KW-0158">Chromosome</keyword>
<gene>
    <name evidence="9" type="ORF">PUN28_009056</name>
</gene>
<dbReference type="InterPro" id="IPR043014">
    <property type="entry name" value="Nibrin_BRCT2_sf"/>
</dbReference>
<dbReference type="Pfam" id="PF16508">
    <property type="entry name" value="NIBRIN_BRCT_II"/>
    <property type="match status" value="1"/>
</dbReference>
<dbReference type="InterPro" id="IPR040227">
    <property type="entry name" value="Nibrin-rel"/>
</dbReference>
<keyword evidence="4" id="KW-0227">DNA damage</keyword>
<keyword evidence="10" id="KW-1185">Reference proteome</keyword>
<comment type="caution">
    <text evidence="9">The sequence shown here is derived from an EMBL/GenBank/DDBJ whole genome shotgun (WGS) entry which is preliminary data.</text>
</comment>
<keyword evidence="5" id="KW-0234">DNA repair</keyword>
<dbReference type="InterPro" id="IPR008984">
    <property type="entry name" value="SMAD_FHA_dom_sf"/>
</dbReference>
<dbReference type="PROSITE" id="PS50006">
    <property type="entry name" value="FHA_DOMAIN"/>
    <property type="match status" value="1"/>
</dbReference>
<organism evidence="9 10">
    <name type="scientific">Cardiocondyla obscurior</name>
    <dbReference type="NCBI Taxonomy" id="286306"/>
    <lineage>
        <taxon>Eukaryota</taxon>
        <taxon>Metazoa</taxon>
        <taxon>Ecdysozoa</taxon>
        <taxon>Arthropoda</taxon>
        <taxon>Hexapoda</taxon>
        <taxon>Insecta</taxon>
        <taxon>Pterygota</taxon>
        <taxon>Neoptera</taxon>
        <taxon>Endopterygota</taxon>
        <taxon>Hymenoptera</taxon>
        <taxon>Apocrita</taxon>
        <taxon>Aculeata</taxon>
        <taxon>Formicoidea</taxon>
        <taxon>Formicidae</taxon>
        <taxon>Myrmicinae</taxon>
        <taxon>Cardiocondyla</taxon>
    </lineage>
</organism>
<evidence type="ECO:0000256" key="2">
    <source>
        <dbReference type="ARBA" id="ARBA00004286"/>
    </source>
</evidence>
<evidence type="ECO:0000256" key="4">
    <source>
        <dbReference type="ARBA" id="ARBA00022763"/>
    </source>
</evidence>
<evidence type="ECO:0000256" key="7">
    <source>
        <dbReference type="ARBA" id="ARBA00044757"/>
    </source>
</evidence>
<sequence>MWCFKGPKDVYVYILPNQQKSFGKSLSDIKLEDDVSISRLHAIVSVEPSETSQIQSECTICDKSKYGTFLKRKNKKYKLSSNTKFVLNAGDVIQFGLKDTIFLVLYHSFIIAKSSLNEGDTNKLRGIAHDLQATLFESWKRVCTHLTVPEILLFTPKLAYALASAKPIVTIAYWEKVLEAIKEFKKLPEIDDFLPNLKEKWVTSENSKIFLPNEERKTLFKGLSFIYFCANQYSIYAPLIAAAGGKSCIYPTKKPLTPRDLIAKNAIVIQQSANDSLNATQIVATDYPIIYRELKAAKRRMISDTEIPLAILRCTTEMYCNPTYTFAKFLNVETQKGLFSDVISEDTQDIINTNTKQVKRKIIPETCEFLNDTNVLKKIGLNENESNVSNKDGNIDTIRNTNNKKIKCKIIPETCNSQITNISGSSSSFYENEIKCISNNESNISMNNTQSDENKSMKRETNSKTYNFQNKNILTRFFHESEENQCYLPDSNESNTSDVVKNIFSDKNSNAEVEIVFDRSKFEDNFTTERQEPQNDKSHENLKINKKSAICKNVNLEKETTSIADEVKSNDKENSKNTRILHVAFTKETNHNEINITKGKENNLLEKDDGEVELQDLKKQNMSLVNETRNRSEKIKDIKKDKVQTKNNKIEQILKTEANKTYLNQGSVDKILRKDVPCGKKFKKMSVIKPEKMLRMDDFVL</sequence>
<accession>A0AAW2FVB8</accession>
<dbReference type="GO" id="GO:0000724">
    <property type="term" value="P:double-strand break repair via homologous recombination"/>
    <property type="evidence" value="ECO:0007669"/>
    <property type="project" value="TreeGrafter"/>
</dbReference>
<dbReference type="CDD" id="cd17741">
    <property type="entry name" value="BRCT_nibrin"/>
    <property type="match status" value="1"/>
</dbReference>
<dbReference type="Pfam" id="PF00498">
    <property type="entry name" value="FHA"/>
    <property type="match status" value="1"/>
</dbReference>
<dbReference type="InterPro" id="IPR036420">
    <property type="entry name" value="BRCT_dom_sf"/>
</dbReference>
<dbReference type="GO" id="GO:0003684">
    <property type="term" value="F:damaged DNA binding"/>
    <property type="evidence" value="ECO:0007669"/>
    <property type="project" value="TreeGrafter"/>
</dbReference>
<protein>
    <recommendedName>
        <fullName evidence="8">FHA domain-containing protein</fullName>
    </recommendedName>
</protein>
<dbReference type="GO" id="GO:0030870">
    <property type="term" value="C:Mre11 complex"/>
    <property type="evidence" value="ECO:0007669"/>
    <property type="project" value="InterPro"/>
</dbReference>
<keyword evidence="6" id="KW-0539">Nucleus</keyword>
<dbReference type="SUPFAM" id="SSF52113">
    <property type="entry name" value="BRCT domain"/>
    <property type="match status" value="1"/>
</dbReference>
<dbReference type="GO" id="GO:0007095">
    <property type="term" value="P:mitotic G2 DNA damage checkpoint signaling"/>
    <property type="evidence" value="ECO:0007669"/>
    <property type="project" value="InterPro"/>
</dbReference>
<dbReference type="InterPro" id="IPR000253">
    <property type="entry name" value="FHA_dom"/>
</dbReference>
<dbReference type="PANTHER" id="PTHR12162">
    <property type="entry name" value="NIBRIN-RELATED"/>
    <property type="match status" value="1"/>
</dbReference>
<evidence type="ECO:0000313" key="9">
    <source>
        <dbReference type="EMBL" id="KAL0118117.1"/>
    </source>
</evidence>
<dbReference type="AlphaFoldDB" id="A0AAW2FVB8"/>
<dbReference type="PANTHER" id="PTHR12162:SF0">
    <property type="entry name" value="NIBRIN"/>
    <property type="match status" value="1"/>
</dbReference>
<dbReference type="Gene3D" id="3.40.50.10980">
    <property type="entry name" value="Nibrin, BRCT2 domain"/>
    <property type="match status" value="1"/>
</dbReference>
<dbReference type="Proteomes" id="UP001430953">
    <property type="component" value="Unassembled WGS sequence"/>
</dbReference>
<evidence type="ECO:0000259" key="8">
    <source>
        <dbReference type="PROSITE" id="PS50006"/>
    </source>
</evidence>
<comment type="similarity">
    <text evidence="7">Belongs to the Nibrin family.</text>
</comment>
<dbReference type="CDD" id="cd22667">
    <property type="entry name" value="FHA_NBN"/>
    <property type="match status" value="1"/>
</dbReference>